<evidence type="ECO:0000313" key="13">
    <source>
        <dbReference type="EMBL" id="KXZ69336.1"/>
    </source>
</evidence>
<evidence type="ECO:0000256" key="9">
    <source>
        <dbReference type="ARBA" id="ARBA00023136"/>
    </source>
</evidence>
<keyword evidence="6" id="KW-0630">Potassium</keyword>
<accession>A0A150HS80</accession>
<dbReference type="GO" id="GO:0012505">
    <property type="term" value="C:endomembrane system"/>
    <property type="evidence" value="ECO:0007669"/>
    <property type="project" value="UniProtKB-SubCell"/>
</dbReference>
<evidence type="ECO:0000256" key="3">
    <source>
        <dbReference type="ARBA" id="ARBA00022449"/>
    </source>
</evidence>
<dbReference type="Pfam" id="PF00999">
    <property type="entry name" value="Na_H_Exchanger"/>
    <property type="match status" value="1"/>
</dbReference>
<evidence type="ECO:0000256" key="1">
    <source>
        <dbReference type="ARBA" id="ARBA00004127"/>
    </source>
</evidence>
<dbReference type="Gene3D" id="3.40.50.720">
    <property type="entry name" value="NAD(P)-binding Rossmann-like Domain"/>
    <property type="match status" value="1"/>
</dbReference>
<comment type="subcellular location">
    <subcellularLocation>
        <location evidence="1">Endomembrane system</location>
        <topology evidence="1">Multi-pass membrane protein</topology>
    </subcellularLocation>
</comment>
<dbReference type="PANTHER" id="PTHR46157">
    <property type="entry name" value="K(+) EFFLUX ANTIPORTER 3, CHLOROPLASTIC"/>
    <property type="match status" value="1"/>
</dbReference>
<name>A0A150HS80_9GAMM</name>
<dbReference type="PATRIC" id="fig|52133.18.peg.1680"/>
<evidence type="ECO:0000256" key="4">
    <source>
        <dbReference type="ARBA" id="ARBA00022538"/>
    </source>
</evidence>
<feature type="transmembrane region" description="Helical" evidence="11">
    <location>
        <begin position="234"/>
        <end position="254"/>
    </location>
</feature>
<dbReference type="SUPFAM" id="SSF51735">
    <property type="entry name" value="NAD(P)-binding Rossmann-fold domains"/>
    <property type="match status" value="1"/>
</dbReference>
<evidence type="ECO:0000256" key="10">
    <source>
        <dbReference type="SAM" id="MobiDB-lite"/>
    </source>
</evidence>
<dbReference type="InterPro" id="IPR006153">
    <property type="entry name" value="Cation/H_exchanger_TM"/>
</dbReference>
<evidence type="ECO:0000256" key="2">
    <source>
        <dbReference type="ARBA" id="ARBA00022448"/>
    </source>
</evidence>
<dbReference type="EMBL" id="JRUE01000148">
    <property type="protein sequence ID" value="KXZ69336.1"/>
    <property type="molecule type" value="Genomic_DNA"/>
</dbReference>
<proteinExistence type="predicted"/>
<feature type="transmembrane region" description="Helical" evidence="11">
    <location>
        <begin position="353"/>
        <end position="373"/>
    </location>
</feature>
<feature type="transmembrane region" description="Helical" evidence="11">
    <location>
        <begin position="321"/>
        <end position="341"/>
    </location>
</feature>
<dbReference type="GO" id="GO:1902600">
    <property type="term" value="P:proton transmembrane transport"/>
    <property type="evidence" value="ECO:0007669"/>
    <property type="project" value="InterPro"/>
</dbReference>
<feature type="transmembrane region" description="Helical" evidence="11">
    <location>
        <begin position="176"/>
        <end position="198"/>
    </location>
</feature>
<keyword evidence="2" id="KW-0813">Transport</keyword>
<dbReference type="RefSeq" id="WP_061518714.1">
    <property type="nucleotide sequence ID" value="NZ_JRUE01000148.1"/>
</dbReference>
<feature type="transmembrane region" description="Helical" evidence="11">
    <location>
        <begin position="144"/>
        <end position="164"/>
    </location>
</feature>
<evidence type="ECO:0000256" key="6">
    <source>
        <dbReference type="ARBA" id="ARBA00022958"/>
    </source>
</evidence>
<protein>
    <submittedName>
        <fullName evidence="13">Glutathione-regulated potassium-efflux system protein KefC</fullName>
    </submittedName>
</protein>
<organism evidence="13 14">
    <name type="scientific">Acinetobacter venetianus</name>
    <dbReference type="NCBI Taxonomy" id="52133"/>
    <lineage>
        <taxon>Bacteria</taxon>
        <taxon>Pseudomonadati</taxon>
        <taxon>Pseudomonadota</taxon>
        <taxon>Gammaproteobacteria</taxon>
        <taxon>Moraxellales</taxon>
        <taxon>Moraxellaceae</taxon>
        <taxon>Acinetobacter</taxon>
    </lineage>
</organism>
<evidence type="ECO:0000256" key="8">
    <source>
        <dbReference type="ARBA" id="ARBA00023065"/>
    </source>
</evidence>
<reference evidence="13 14" key="1">
    <citation type="journal article" date="2016" name="Sci. Rep.">
        <title>Genomic and phenotypic characterization of the species Acinetobacter venetianus.</title>
        <authorList>
            <person name="Fondi M."/>
            <person name="Maida I."/>
            <person name="Perrin E."/>
            <person name="Orlandini V."/>
            <person name="La Torre L."/>
            <person name="Bosi E."/>
            <person name="Negroni A."/>
            <person name="Zanaroli G."/>
            <person name="Fava F."/>
            <person name="Decorosi F."/>
            <person name="Giovannetti L."/>
            <person name="Viti C."/>
            <person name="Vaneechoutte M."/>
            <person name="Dijkshoorn L."/>
            <person name="Fani R."/>
        </authorList>
    </citation>
    <scope>NUCLEOTIDE SEQUENCE [LARGE SCALE GENOMIC DNA]</scope>
    <source>
        <strain evidence="13 14">LUH5627</strain>
    </source>
</reference>
<dbReference type="GO" id="GO:0005886">
    <property type="term" value="C:plasma membrane"/>
    <property type="evidence" value="ECO:0007669"/>
    <property type="project" value="TreeGrafter"/>
</dbReference>
<evidence type="ECO:0000256" key="5">
    <source>
        <dbReference type="ARBA" id="ARBA00022692"/>
    </source>
</evidence>
<dbReference type="InterPro" id="IPR036291">
    <property type="entry name" value="NAD(P)-bd_dom_sf"/>
</dbReference>
<dbReference type="InterPro" id="IPR038770">
    <property type="entry name" value="Na+/solute_symporter_sf"/>
</dbReference>
<evidence type="ECO:0000259" key="12">
    <source>
        <dbReference type="PROSITE" id="PS51201"/>
    </source>
</evidence>
<dbReference type="PANTHER" id="PTHR46157:SF4">
    <property type="entry name" value="K(+) EFFLUX ANTIPORTER 3, CHLOROPLASTIC"/>
    <property type="match status" value="1"/>
</dbReference>
<keyword evidence="5 11" id="KW-0812">Transmembrane</keyword>
<dbReference type="FunFam" id="3.40.50.720:FF:000036">
    <property type="entry name" value="Glutathione-regulated potassium-efflux system protein KefB"/>
    <property type="match status" value="1"/>
</dbReference>
<feature type="region of interest" description="Disordered" evidence="10">
    <location>
        <begin position="582"/>
        <end position="605"/>
    </location>
</feature>
<dbReference type="Pfam" id="PF02254">
    <property type="entry name" value="TrkA_N"/>
    <property type="match status" value="1"/>
</dbReference>
<feature type="transmembrane region" description="Helical" evidence="11">
    <location>
        <begin position="52"/>
        <end position="72"/>
    </location>
</feature>
<dbReference type="InterPro" id="IPR003148">
    <property type="entry name" value="RCK_N"/>
</dbReference>
<dbReference type="GO" id="GO:0015297">
    <property type="term" value="F:antiporter activity"/>
    <property type="evidence" value="ECO:0007669"/>
    <property type="project" value="UniProtKB-KW"/>
</dbReference>
<dbReference type="Proteomes" id="UP000075680">
    <property type="component" value="Unassembled WGS sequence"/>
</dbReference>
<evidence type="ECO:0000313" key="14">
    <source>
        <dbReference type="Proteomes" id="UP000075680"/>
    </source>
</evidence>
<comment type="caution">
    <text evidence="13">The sequence shown here is derived from an EMBL/GenBank/DDBJ whole genome shotgun (WGS) entry which is preliminary data.</text>
</comment>
<feature type="transmembrane region" description="Helical" evidence="11">
    <location>
        <begin position="266"/>
        <end position="285"/>
    </location>
</feature>
<keyword evidence="3" id="KW-0050">Antiport</keyword>
<dbReference type="Gene3D" id="1.20.1530.20">
    <property type="match status" value="1"/>
</dbReference>
<keyword evidence="4" id="KW-0633">Potassium transport</keyword>
<keyword evidence="8" id="KW-0406">Ion transport</keyword>
<evidence type="ECO:0000256" key="7">
    <source>
        <dbReference type="ARBA" id="ARBA00022989"/>
    </source>
</evidence>
<feature type="transmembrane region" description="Helical" evidence="11">
    <location>
        <begin position="291"/>
        <end position="312"/>
    </location>
</feature>
<sequence length="605" mass="67533">MSLLLQIIFLLIATLILVPLAKRYSSTTVLGYLIAGLLLGSQGLGFIDDQQLIQPIMHLGMIMLMFFAGFAFRPQKLWIERRSIIKNSGLALAVLSVLFSSISFALTHDLFSSILIGCMLAFASTNIVQQLLQQKQQLNTSVGQASLASLQFQIFVTVVLIALFPLLEDTASTRHGIAYFAAIIATISGLFLASRYIVRPAFRYLVRRKSVELIPALGLFVVLSVILLMEVLNIHVLIGAFLAGLLLAETEFKAEVARMIEPFRDIAIGLFFLAIGLSISLVPLYQSPIFIFVAILVPVLVKALVIGTIYYFQHRRMENSLLVAVALAQCGELSLILFKLAEDEQLLSKDLLQPMFLIVVGSMLLTPLLYWLMHSKILPTIQKKAPITAAEVPQHPIVIVGFGRFGQVIGRALHAQGLKFSVIDSNQPDAEFIEQYGHYFLDADVTQVENLRAAGIEYCKLLILAIDDVEDCMNLARHLRLNYPDLNLFVRARDRHHAHLLDSLGIQHVWRETYASSLNMAEQALIETGFSATDAYAQIERFRTEDQRLLEQQHGSHPDDDSVETYPNAIAELEYLFENTKTLSQDRLNSNQNEQSDANSSNETT</sequence>
<feature type="domain" description="RCK N-terminal" evidence="12">
    <location>
        <begin position="394"/>
        <end position="510"/>
    </location>
</feature>
<dbReference type="GO" id="GO:0006813">
    <property type="term" value="P:potassium ion transport"/>
    <property type="evidence" value="ECO:0007669"/>
    <property type="project" value="UniProtKB-KW"/>
</dbReference>
<evidence type="ECO:0000256" key="11">
    <source>
        <dbReference type="SAM" id="Phobius"/>
    </source>
</evidence>
<dbReference type="AlphaFoldDB" id="A0A150HS80"/>
<keyword evidence="7 11" id="KW-1133">Transmembrane helix</keyword>
<feature type="transmembrane region" description="Helical" evidence="11">
    <location>
        <begin position="210"/>
        <end position="228"/>
    </location>
</feature>
<gene>
    <name evidence="13" type="primary">kefC_1</name>
    <name evidence="13" type="ORF">AVENLUH5627_01618</name>
</gene>
<dbReference type="PROSITE" id="PS51201">
    <property type="entry name" value="RCK_N"/>
    <property type="match status" value="1"/>
</dbReference>
<feature type="transmembrane region" description="Helical" evidence="11">
    <location>
        <begin position="84"/>
        <end position="104"/>
    </location>
</feature>
<keyword evidence="9 11" id="KW-0472">Membrane</keyword>
<feature type="transmembrane region" description="Helical" evidence="11">
    <location>
        <begin position="110"/>
        <end position="132"/>
    </location>
</feature>